<protein>
    <submittedName>
        <fullName evidence="1">Uncharacterized protein</fullName>
    </submittedName>
</protein>
<evidence type="ECO:0000313" key="2">
    <source>
        <dbReference type="Proteomes" id="UP000664417"/>
    </source>
</evidence>
<accession>A0A8J7QM58</accession>
<dbReference type="EMBL" id="JAFREP010000017">
    <property type="protein sequence ID" value="MBO1320530.1"/>
    <property type="molecule type" value="Genomic_DNA"/>
</dbReference>
<dbReference type="Proteomes" id="UP000664417">
    <property type="component" value="Unassembled WGS sequence"/>
</dbReference>
<reference evidence="1" key="1">
    <citation type="submission" date="2021-03" db="EMBL/GenBank/DDBJ databases">
        <authorList>
            <person name="Wang G."/>
        </authorList>
    </citation>
    <scope>NUCLEOTIDE SEQUENCE</scope>
    <source>
        <strain evidence="1">KCTC 12899</strain>
    </source>
</reference>
<organism evidence="1 2">
    <name type="scientific">Acanthopleuribacter pedis</name>
    <dbReference type="NCBI Taxonomy" id="442870"/>
    <lineage>
        <taxon>Bacteria</taxon>
        <taxon>Pseudomonadati</taxon>
        <taxon>Acidobacteriota</taxon>
        <taxon>Holophagae</taxon>
        <taxon>Acanthopleuribacterales</taxon>
        <taxon>Acanthopleuribacteraceae</taxon>
        <taxon>Acanthopleuribacter</taxon>
    </lineage>
</organism>
<name>A0A8J7QM58_9BACT</name>
<dbReference type="AlphaFoldDB" id="A0A8J7QM58"/>
<proteinExistence type="predicted"/>
<comment type="caution">
    <text evidence="1">The sequence shown here is derived from an EMBL/GenBank/DDBJ whole genome shotgun (WGS) entry which is preliminary data.</text>
</comment>
<evidence type="ECO:0000313" key="1">
    <source>
        <dbReference type="EMBL" id="MBO1320530.1"/>
    </source>
</evidence>
<keyword evidence="2" id="KW-1185">Reference proteome</keyword>
<dbReference type="RefSeq" id="WP_207860484.1">
    <property type="nucleotide sequence ID" value="NZ_JAFREP010000017.1"/>
</dbReference>
<sequence length="178" mass="19712">MSFAVAKGQLPSFQIDEYEIMNICRYTWAPGRDPFVSPEDLFTAPPDALFPLIDTYLKLQGFYLLQGMASSGWEEADATVATGVLALTMTHSLAYDVPRLSREAAYARAAAFVGEFSPLARFLLSSDVYDLSLEPDGFPPASWRGMLCGRGLTNWTFGVGQIAVDFEKIGVYWIQDED</sequence>
<gene>
    <name evidence="1" type="ORF">J3U88_18785</name>
</gene>